<dbReference type="Proteomes" id="UP001151760">
    <property type="component" value="Unassembled WGS sequence"/>
</dbReference>
<dbReference type="EMBL" id="BQNB010016892">
    <property type="protein sequence ID" value="GJT56970.1"/>
    <property type="molecule type" value="Genomic_DNA"/>
</dbReference>
<proteinExistence type="predicted"/>
<keyword evidence="3" id="KW-1185">Reference proteome</keyword>
<dbReference type="InterPro" id="IPR003871">
    <property type="entry name" value="RFA1B/D_OB_1st"/>
</dbReference>
<dbReference type="SUPFAM" id="SSF50249">
    <property type="entry name" value="Nucleic acid-binding proteins"/>
    <property type="match status" value="3"/>
</dbReference>
<dbReference type="PANTHER" id="PTHR47165">
    <property type="entry name" value="OS03G0429900 PROTEIN"/>
    <property type="match status" value="1"/>
</dbReference>
<feature type="domain" description="Replication protein A 70 kDa DNA-binding subunit B/D first OB fold" evidence="1">
    <location>
        <begin position="1"/>
        <end position="104"/>
    </location>
</feature>
<accession>A0ABQ5F294</accession>
<reference evidence="2" key="1">
    <citation type="journal article" date="2022" name="Int. J. Mol. Sci.">
        <title>Draft Genome of Tanacetum Coccineum: Genomic Comparison of Closely Related Tanacetum-Family Plants.</title>
        <authorList>
            <person name="Yamashiro T."/>
            <person name="Shiraishi A."/>
            <person name="Nakayama K."/>
            <person name="Satake H."/>
        </authorList>
    </citation>
    <scope>NUCLEOTIDE SEQUENCE</scope>
</reference>
<evidence type="ECO:0000313" key="3">
    <source>
        <dbReference type="Proteomes" id="UP001151760"/>
    </source>
</evidence>
<dbReference type="CDD" id="cd04480">
    <property type="entry name" value="RPA1_DBD_A_like"/>
    <property type="match status" value="1"/>
</dbReference>
<name>A0ABQ5F294_9ASTR</name>
<organism evidence="2 3">
    <name type="scientific">Tanacetum coccineum</name>
    <dbReference type="NCBI Taxonomy" id="301880"/>
    <lineage>
        <taxon>Eukaryota</taxon>
        <taxon>Viridiplantae</taxon>
        <taxon>Streptophyta</taxon>
        <taxon>Embryophyta</taxon>
        <taxon>Tracheophyta</taxon>
        <taxon>Spermatophyta</taxon>
        <taxon>Magnoliopsida</taxon>
        <taxon>eudicotyledons</taxon>
        <taxon>Gunneridae</taxon>
        <taxon>Pentapetalae</taxon>
        <taxon>asterids</taxon>
        <taxon>campanulids</taxon>
        <taxon>Asterales</taxon>
        <taxon>Asteraceae</taxon>
        <taxon>Asteroideae</taxon>
        <taxon>Anthemideae</taxon>
        <taxon>Anthemidinae</taxon>
        <taxon>Tanacetum</taxon>
    </lineage>
</organism>
<comment type="caution">
    <text evidence="2">The sequence shown here is derived from an EMBL/GenBank/DDBJ whole genome shotgun (WGS) entry which is preliminary data.</text>
</comment>
<evidence type="ECO:0000259" key="1">
    <source>
        <dbReference type="Pfam" id="PF02721"/>
    </source>
</evidence>
<dbReference type="InterPro" id="IPR012340">
    <property type="entry name" value="NA-bd_OB-fold"/>
</dbReference>
<dbReference type="Gene3D" id="2.40.50.140">
    <property type="entry name" value="Nucleic acid-binding proteins"/>
    <property type="match status" value="3"/>
</dbReference>
<protein>
    <submittedName>
        <fullName evidence="2">Nucleic acid-binding, OB-fold, replication protein A, OB domain protein</fullName>
    </submittedName>
</protein>
<reference evidence="2" key="2">
    <citation type="submission" date="2022-01" db="EMBL/GenBank/DDBJ databases">
        <authorList>
            <person name="Yamashiro T."/>
            <person name="Shiraishi A."/>
            <person name="Satake H."/>
            <person name="Nakayama K."/>
        </authorList>
    </citation>
    <scope>NUCLEOTIDE SEQUENCE</scope>
</reference>
<dbReference type="Pfam" id="PF02721">
    <property type="entry name" value="DUF223"/>
    <property type="match status" value="1"/>
</dbReference>
<gene>
    <name evidence="2" type="ORF">Tco_0992024</name>
</gene>
<evidence type="ECO:0000313" key="2">
    <source>
        <dbReference type="EMBL" id="GJT56970.1"/>
    </source>
</evidence>
<dbReference type="CDD" id="cd04481">
    <property type="entry name" value="RPA1_DBD_B_like"/>
    <property type="match status" value="1"/>
</dbReference>
<sequence length="558" mass="62899">MIKELTSLQDDWCIKVRIVRLWKLMAFKNPLENWKIEMVLQYEEENKIVATVKESIYSKFEKYLEEGKCFYISTFSVGDSQGTPRIVENKNKIHFYNATNVTPCDSYSGSVHGFRFKSFDTLLQVEEQSSMSYDLIGDLISCGTIAHAMVDGNRRPYIRLELEDLTGTKLRNITLWGDYALQLNNTLGKPAVSNMFDVSKLFINDDIPDIRNFKQKLIENRSHEGDDHCVTHLTTFSSYFIKNDFLNNLPKVCINDIRDIGKAMSCVVVATVKKIERESDWWYKIPLRVMDSTGSVSLTLFDRQAQPIIGKSAAELLRKTCTFTPLTLTNSLKTPMLSKLEIQSNSQNSALELMSLPSGNKLAMDVLSVTGDNMALRDDEKSTTSSPGKSKLLNVIDVDNDPLFSSIKKKLLSLKKEKENNIPILSFSEEARLRNLFIERDLTVSGFIGNTNGGHRPGMTFIHPHEQIHHHFVQLGPAHRSPVPAEHQSHVLPQHLPAPWIPPYSHHEQMYHHLKRGVGVGGRLVGAKKDGFAMAVTGIYTKEVASALCLIIASTPVS</sequence>
<dbReference type="PANTHER" id="PTHR47165:SF4">
    <property type="entry name" value="OS03G0429900 PROTEIN"/>
    <property type="match status" value="1"/>
</dbReference>